<dbReference type="Proteomes" id="UP000295361">
    <property type="component" value="Unassembled WGS sequence"/>
</dbReference>
<organism evidence="2 3">
    <name type="scientific">Roseateles toxinivorans</name>
    <dbReference type="NCBI Taxonomy" id="270368"/>
    <lineage>
        <taxon>Bacteria</taxon>
        <taxon>Pseudomonadati</taxon>
        <taxon>Pseudomonadota</taxon>
        <taxon>Betaproteobacteria</taxon>
        <taxon>Burkholderiales</taxon>
        <taxon>Sphaerotilaceae</taxon>
        <taxon>Roseateles</taxon>
    </lineage>
</organism>
<dbReference type="InterPro" id="IPR017853">
    <property type="entry name" value="GH"/>
</dbReference>
<keyword evidence="1" id="KW-0732">Signal</keyword>
<dbReference type="PROSITE" id="PS51257">
    <property type="entry name" value="PROKAR_LIPOPROTEIN"/>
    <property type="match status" value="1"/>
</dbReference>
<name>A0A4R6QN14_9BURK</name>
<accession>A0A4R6QN14</accession>
<feature type="chain" id="PRO_5020936673" evidence="1">
    <location>
        <begin position="26"/>
        <end position="821"/>
    </location>
</feature>
<evidence type="ECO:0000256" key="1">
    <source>
        <dbReference type="SAM" id="SignalP"/>
    </source>
</evidence>
<comment type="caution">
    <text evidence="2">The sequence shown here is derived from an EMBL/GenBank/DDBJ whole genome shotgun (WGS) entry which is preliminary data.</text>
</comment>
<proteinExistence type="predicted"/>
<dbReference type="InParanoid" id="A0A4R6QN14"/>
<dbReference type="SUPFAM" id="SSF51445">
    <property type="entry name" value="(Trans)glycosidases"/>
    <property type="match status" value="2"/>
</dbReference>
<gene>
    <name evidence="2" type="ORF">DES47_103501</name>
</gene>
<keyword evidence="3" id="KW-1185">Reference proteome</keyword>
<reference evidence="2 3" key="1">
    <citation type="submission" date="2019-03" db="EMBL/GenBank/DDBJ databases">
        <title>Genomic Encyclopedia of Type Strains, Phase IV (KMG-IV): sequencing the most valuable type-strain genomes for metagenomic binning, comparative biology and taxonomic classification.</title>
        <authorList>
            <person name="Goeker M."/>
        </authorList>
    </citation>
    <scope>NUCLEOTIDE SEQUENCE [LARGE SCALE GENOMIC DNA]</scope>
    <source>
        <strain evidence="2 3">DSM 16998</strain>
    </source>
</reference>
<sequence>MKSTSQFGRLMLLLVLLVMAAACRAQLPPGTNVFFLDLDQDSYGDPNQPYLFYGKVPPSRMFVPWGNDPDDLNPMVFPLPRPKGARLIAQELDLLSAAGLPERLLAARELGAQSLFVALRWSELEPGGNGYSAPLLQALGALSQALPGTGIKLVLSLDLVDGLALTLPADLKAAVEADVAALGSPATVARAAAALARIKTALGPQTVLALRLGNEVDRYLPGQGAPAFGAAYVQLLRQLRPQARAVWGPSLALGVSGSLLGSLQEPGRSLMQTLQQEGDWVMARFAPAEAGVLDPRGIRMMVEYLVAAAGGKPLALLPMAYASDETLGSSEVLQSQFLRAFFDTWDAYADQIPLVAVSALDDATDAGLSPAQRSYGFRNADRSVRASYGALRHLSFDRGWWALPMPASRKFHMGFTTTPYDTPADAAGQAEVARYIDDKLARHGDLVALHMDGGVPWMEALLDPFQTYDPPYPGSVLGTWRNYRARLQPGKKLLVSINPLGIPRELLAPLWGYGEGFSYTSDFQRVPNGIWHDGERRLPPPPFDKLSFDATEVKWAYLKYAIRALDYFKPDYLCFAIEVSATDVASAEAFQRYLELHRFVFEQLKKLPAAQNTKLFVSFSATSFMTDEFGHLIGPPYDEGGSPYKYDEMAPGIRQRLKEGVQSLLPYLDLVGLSYYPHYGKYNAYTLNPAALTSMHRFLLEAGVPDSMPLAVTESGYPADPYLIDGTLFAASADKQQRHLELMFYELSKLPNPVEFVVNYAVRDIDLHWQRLVEEAENPRFVEFYKYFRDLGLYDGAGVARPSLDTWTRYFQLPLVPSPVP</sequence>
<protein>
    <submittedName>
        <fullName evidence="2">Uncharacterized protein</fullName>
    </submittedName>
</protein>
<dbReference type="RefSeq" id="WP_133701293.1">
    <property type="nucleotide sequence ID" value="NZ_SNXS01000003.1"/>
</dbReference>
<feature type="signal peptide" evidence="1">
    <location>
        <begin position="1"/>
        <end position="25"/>
    </location>
</feature>
<evidence type="ECO:0000313" key="3">
    <source>
        <dbReference type="Proteomes" id="UP000295361"/>
    </source>
</evidence>
<evidence type="ECO:0000313" key="2">
    <source>
        <dbReference type="EMBL" id="TDP71520.1"/>
    </source>
</evidence>
<dbReference type="EMBL" id="SNXS01000003">
    <property type="protein sequence ID" value="TDP71520.1"/>
    <property type="molecule type" value="Genomic_DNA"/>
</dbReference>
<dbReference type="OrthoDB" id="7269512at2"/>
<dbReference type="AlphaFoldDB" id="A0A4R6QN14"/>